<organism evidence="9 10">
    <name type="scientific">Pseudoxanthomonas daejeonensis</name>
    <dbReference type="NCBI Taxonomy" id="266062"/>
    <lineage>
        <taxon>Bacteria</taxon>
        <taxon>Pseudomonadati</taxon>
        <taxon>Pseudomonadota</taxon>
        <taxon>Gammaproteobacteria</taxon>
        <taxon>Lysobacterales</taxon>
        <taxon>Lysobacteraceae</taxon>
        <taxon>Pseudoxanthomonas</taxon>
    </lineage>
</organism>
<keyword evidence="7" id="KW-0503">Monooxygenase</keyword>
<evidence type="ECO:0000256" key="1">
    <source>
        <dbReference type="ARBA" id="ARBA00001974"/>
    </source>
</evidence>
<dbReference type="InterPro" id="IPR010971">
    <property type="entry name" value="UbiH/COQ6"/>
</dbReference>
<dbReference type="PROSITE" id="PS51257">
    <property type="entry name" value="PROKAR_LIPOPROTEIN"/>
    <property type="match status" value="1"/>
</dbReference>
<evidence type="ECO:0000313" key="9">
    <source>
        <dbReference type="EMBL" id="KAF1697057.1"/>
    </source>
</evidence>
<evidence type="ECO:0000256" key="4">
    <source>
        <dbReference type="ARBA" id="ARBA00022630"/>
    </source>
</evidence>
<accession>A0ABQ6ZB07</accession>
<evidence type="ECO:0000313" key="10">
    <source>
        <dbReference type="Proteomes" id="UP000788419"/>
    </source>
</evidence>
<dbReference type="Pfam" id="PF01494">
    <property type="entry name" value="FAD_binding_3"/>
    <property type="match status" value="1"/>
</dbReference>
<comment type="cofactor">
    <cofactor evidence="1">
        <name>FAD</name>
        <dbReference type="ChEBI" id="CHEBI:57692"/>
    </cofactor>
</comment>
<dbReference type="Proteomes" id="UP000788419">
    <property type="component" value="Unassembled WGS sequence"/>
</dbReference>
<sequence length="393" mass="42203">MKSRARLDVAVAGGGVVGAACALAMASAGLEVALVEPRPAPRWRADEPDLRVYALAPDNAGLLQALGVWPQVLAARAQPYRRMRVWDAAGGGELDFDAAGIAARSELGWIVENDLLVDRLWAALAAAGVRLHCPARVQALEQDAGGVRLKLDDGTRLDARVAVAADGAASDLRRLAGLEVDAHDYRQRGVVAFIETERPHEDTAWQRFLPGGPLALLPFAQGRSSIVWTLPDAEAARVLALDEDAFARELTDASAARLGQARPVSARAAFPLRRQLVRQQVAGRVLVLGDAAHVVHPLAGQGVNLGLRDVAALRDEVEAARLHRSDWTAAHRLQRWARTRRSDNTVSAYAFEGINRLFSNTHPAATLARGPLLGLAGKLPPLQRAFWRHAAGL</sequence>
<evidence type="ECO:0000256" key="3">
    <source>
        <dbReference type="ARBA" id="ARBA00005349"/>
    </source>
</evidence>
<keyword evidence="6" id="KW-0560">Oxidoreductase</keyword>
<dbReference type="NCBIfam" id="TIGR01988">
    <property type="entry name" value="Ubi-OHases"/>
    <property type="match status" value="1"/>
</dbReference>
<keyword evidence="10" id="KW-1185">Reference proteome</keyword>
<feature type="domain" description="FAD-binding" evidence="8">
    <location>
        <begin position="7"/>
        <end position="313"/>
    </location>
</feature>
<dbReference type="PANTHER" id="PTHR43876">
    <property type="entry name" value="UBIQUINONE BIOSYNTHESIS MONOOXYGENASE COQ6, MITOCHONDRIAL"/>
    <property type="match status" value="1"/>
</dbReference>
<dbReference type="RefSeq" id="WP_162408305.1">
    <property type="nucleotide sequence ID" value="NZ_PDWN01000002.1"/>
</dbReference>
<reference evidence="9 10" key="1">
    <citation type="submission" date="2017-10" db="EMBL/GenBank/DDBJ databases">
        <title>Whole genome sequencing of members of genus Pseudoxanthomonas.</title>
        <authorList>
            <person name="Kumar S."/>
            <person name="Bansal K."/>
            <person name="Kaur A."/>
            <person name="Patil P."/>
            <person name="Sharma S."/>
            <person name="Patil P.B."/>
        </authorList>
    </citation>
    <scope>NUCLEOTIDE SEQUENCE [LARGE SCALE GENOMIC DNA]</scope>
    <source>
        <strain evidence="9 10">DSM 17801</strain>
    </source>
</reference>
<dbReference type="PANTHER" id="PTHR43876:SF8">
    <property type="entry name" value="2-OCTAPRENYL-6-METHOXYPHENOL HYDROXYLASE"/>
    <property type="match status" value="1"/>
</dbReference>
<dbReference type="PROSITE" id="PS01304">
    <property type="entry name" value="UBIH"/>
    <property type="match status" value="1"/>
</dbReference>
<evidence type="ECO:0000256" key="5">
    <source>
        <dbReference type="ARBA" id="ARBA00022827"/>
    </source>
</evidence>
<dbReference type="SUPFAM" id="SSF51905">
    <property type="entry name" value="FAD/NAD(P)-binding domain"/>
    <property type="match status" value="1"/>
</dbReference>
<gene>
    <name evidence="9" type="ORF">CSC65_01980</name>
</gene>
<dbReference type="NCBIfam" id="NF006448">
    <property type="entry name" value="PRK08773.1"/>
    <property type="match status" value="1"/>
</dbReference>
<comment type="similarity">
    <text evidence="3">Belongs to the UbiH/COQ6 family.</text>
</comment>
<dbReference type="InterPro" id="IPR018168">
    <property type="entry name" value="Ubi_Hdrlase_CS"/>
</dbReference>
<keyword evidence="5" id="KW-0274">FAD</keyword>
<keyword evidence="4" id="KW-0285">Flavoprotein</keyword>
<proteinExistence type="inferred from homology"/>
<evidence type="ECO:0000256" key="2">
    <source>
        <dbReference type="ARBA" id="ARBA00004749"/>
    </source>
</evidence>
<evidence type="ECO:0000256" key="7">
    <source>
        <dbReference type="ARBA" id="ARBA00023033"/>
    </source>
</evidence>
<dbReference type="InterPro" id="IPR051205">
    <property type="entry name" value="UbiH/COQ6_monooxygenase"/>
</dbReference>
<name>A0ABQ6ZB07_9GAMM</name>
<comment type="pathway">
    <text evidence="2">Cofactor biosynthesis; ubiquinone biosynthesis.</text>
</comment>
<dbReference type="Gene3D" id="3.50.50.60">
    <property type="entry name" value="FAD/NAD(P)-binding domain"/>
    <property type="match status" value="2"/>
</dbReference>
<dbReference type="InterPro" id="IPR002938">
    <property type="entry name" value="FAD-bd"/>
</dbReference>
<protein>
    <submittedName>
        <fullName evidence="9">2-octaprenyl-3-methyl-6-methoxy-1,4-benzoquinol hydroxylase</fullName>
    </submittedName>
</protein>
<dbReference type="PRINTS" id="PR00420">
    <property type="entry name" value="RNGMNOXGNASE"/>
</dbReference>
<dbReference type="InterPro" id="IPR036188">
    <property type="entry name" value="FAD/NAD-bd_sf"/>
</dbReference>
<comment type="caution">
    <text evidence="9">The sequence shown here is derived from an EMBL/GenBank/DDBJ whole genome shotgun (WGS) entry which is preliminary data.</text>
</comment>
<evidence type="ECO:0000259" key="8">
    <source>
        <dbReference type="Pfam" id="PF01494"/>
    </source>
</evidence>
<dbReference type="EMBL" id="PDWN01000002">
    <property type="protein sequence ID" value="KAF1697057.1"/>
    <property type="molecule type" value="Genomic_DNA"/>
</dbReference>
<evidence type="ECO:0000256" key="6">
    <source>
        <dbReference type="ARBA" id="ARBA00023002"/>
    </source>
</evidence>